<accession>A0ACC0HZ72</accession>
<proteinExistence type="predicted"/>
<dbReference type="Proteomes" id="UP001060215">
    <property type="component" value="Chromosome 2"/>
</dbReference>
<name>A0ACC0HZ72_9ERIC</name>
<comment type="caution">
    <text evidence="1">The sequence shown here is derived from an EMBL/GenBank/DDBJ whole genome shotgun (WGS) entry which is preliminary data.</text>
</comment>
<protein>
    <submittedName>
        <fullName evidence="1">Uncharacterized protein</fullName>
    </submittedName>
</protein>
<gene>
    <name evidence="1" type="ORF">LOK49_LG04G03016</name>
</gene>
<evidence type="ECO:0000313" key="2">
    <source>
        <dbReference type="Proteomes" id="UP001060215"/>
    </source>
</evidence>
<keyword evidence="2" id="KW-1185">Reference proteome</keyword>
<sequence length="64" mass="7348">MKQKTSKEHNSQMVSCLEHPLLHSKYVSSSSCLLNCAVSLFLRPFPYCCHRLHGGAWVWCCSNY</sequence>
<dbReference type="EMBL" id="CM045759">
    <property type="protein sequence ID" value="KAI8018843.1"/>
    <property type="molecule type" value="Genomic_DNA"/>
</dbReference>
<reference evidence="1 2" key="1">
    <citation type="journal article" date="2022" name="Plant J.">
        <title>Chromosome-level genome of Camellia lanceoleosa provides a valuable resource for understanding genome evolution and self-incompatibility.</title>
        <authorList>
            <person name="Gong W."/>
            <person name="Xiao S."/>
            <person name="Wang L."/>
            <person name="Liao Z."/>
            <person name="Chang Y."/>
            <person name="Mo W."/>
            <person name="Hu G."/>
            <person name="Li W."/>
            <person name="Zhao G."/>
            <person name="Zhu H."/>
            <person name="Hu X."/>
            <person name="Ji K."/>
            <person name="Xiang X."/>
            <person name="Song Q."/>
            <person name="Yuan D."/>
            <person name="Jin S."/>
            <person name="Zhang L."/>
        </authorList>
    </citation>
    <scope>NUCLEOTIDE SEQUENCE [LARGE SCALE GENOMIC DNA]</scope>
    <source>
        <strain evidence="1">SQ_2022a</strain>
    </source>
</reference>
<organism evidence="1 2">
    <name type="scientific">Camellia lanceoleosa</name>
    <dbReference type="NCBI Taxonomy" id="1840588"/>
    <lineage>
        <taxon>Eukaryota</taxon>
        <taxon>Viridiplantae</taxon>
        <taxon>Streptophyta</taxon>
        <taxon>Embryophyta</taxon>
        <taxon>Tracheophyta</taxon>
        <taxon>Spermatophyta</taxon>
        <taxon>Magnoliopsida</taxon>
        <taxon>eudicotyledons</taxon>
        <taxon>Gunneridae</taxon>
        <taxon>Pentapetalae</taxon>
        <taxon>asterids</taxon>
        <taxon>Ericales</taxon>
        <taxon>Theaceae</taxon>
        <taxon>Camellia</taxon>
    </lineage>
</organism>
<evidence type="ECO:0000313" key="1">
    <source>
        <dbReference type="EMBL" id="KAI8018843.1"/>
    </source>
</evidence>